<proteinExistence type="inferred from homology"/>
<evidence type="ECO:0000256" key="8">
    <source>
        <dbReference type="ARBA" id="ARBA00023170"/>
    </source>
</evidence>
<evidence type="ECO:0000256" key="10">
    <source>
        <dbReference type="RuleBase" id="RU351113"/>
    </source>
</evidence>
<protein>
    <recommendedName>
        <fullName evidence="10">Odorant receptor</fullName>
    </recommendedName>
</protein>
<comment type="similarity">
    <text evidence="10">Belongs to the insect chemoreceptor superfamily. Heteromeric odorant receptor channel (TC 1.A.69) family.</text>
</comment>
<keyword evidence="7 10" id="KW-0472">Membrane</keyword>
<evidence type="ECO:0000256" key="1">
    <source>
        <dbReference type="ARBA" id="ARBA00004651"/>
    </source>
</evidence>
<dbReference type="PANTHER" id="PTHR21137">
    <property type="entry name" value="ODORANT RECEPTOR"/>
    <property type="match status" value="1"/>
</dbReference>
<feature type="transmembrane region" description="Helical" evidence="10">
    <location>
        <begin position="256"/>
        <end position="278"/>
    </location>
</feature>
<feature type="transmembrane region" description="Helical" evidence="10">
    <location>
        <begin position="123"/>
        <end position="146"/>
    </location>
</feature>
<dbReference type="GO" id="GO:0007165">
    <property type="term" value="P:signal transduction"/>
    <property type="evidence" value="ECO:0007669"/>
    <property type="project" value="UniProtKB-KW"/>
</dbReference>
<dbReference type="GO" id="GO:0004984">
    <property type="term" value="F:olfactory receptor activity"/>
    <property type="evidence" value="ECO:0007669"/>
    <property type="project" value="InterPro"/>
</dbReference>
<evidence type="ECO:0000256" key="6">
    <source>
        <dbReference type="ARBA" id="ARBA00022989"/>
    </source>
</evidence>
<keyword evidence="2" id="KW-1003">Cell membrane</keyword>
<keyword evidence="12" id="KW-1185">Reference proteome</keyword>
<dbReference type="EMBL" id="JAVRBK010000010">
    <property type="protein sequence ID" value="KAK5638614.1"/>
    <property type="molecule type" value="Genomic_DNA"/>
</dbReference>
<evidence type="ECO:0000313" key="11">
    <source>
        <dbReference type="EMBL" id="KAK5638614.1"/>
    </source>
</evidence>
<keyword evidence="3 10" id="KW-0716">Sensory transduction</keyword>
<dbReference type="AlphaFoldDB" id="A0AAN7V862"/>
<evidence type="ECO:0000313" key="12">
    <source>
        <dbReference type="Proteomes" id="UP001329430"/>
    </source>
</evidence>
<comment type="caution">
    <text evidence="11">The sequence shown here is derived from an EMBL/GenBank/DDBJ whole genome shotgun (WGS) entry which is preliminary data.</text>
</comment>
<dbReference type="Proteomes" id="UP001329430">
    <property type="component" value="Chromosome 10"/>
</dbReference>
<evidence type="ECO:0000256" key="5">
    <source>
        <dbReference type="ARBA" id="ARBA00022725"/>
    </source>
</evidence>
<evidence type="ECO:0000256" key="2">
    <source>
        <dbReference type="ARBA" id="ARBA00022475"/>
    </source>
</evidence>
<feature type="transmembrane region" description="Helical" evidence="10">
    <location>
        <begin position="70"/>
        <end position="89"/>
    </location>
</feature>
<evidence type="ECO:0000256" key="3">
    <source>
        <dbReference type="ARBA" id="ARBA00022606"/>
    </source>
</evidence>
<keyword evidence="8 10" id="KW-0675">Receptor</keyword>
<accession>A0AAN7V862</accession>
<dbReference type="Pfam" id="PF02949">
    <property type="entry name" value="7tm_6"/>
    <property type="match status" value="1"/>
</dbReference>
<organism evidence="11 12">
    <name type="scientific">Pyrocoelia pectoralis</name>
    <dbReference type="NCBI Taxonomy" id="417401"/>
    <lineage>
        <taxon>Eukaryota</taxon>
        <taxon>Metazoa</taxon>
        <taxon>Ecdysozoa</taxon>
        <taxon>Arthropoda</taxon>
        <taxon>Hexapoda</taxon>
        <taxon>Insecta</taxon>
        <taxon>Pterygota</taxon>
        <taxon>Neoptera</taxon>
        <taxon>Endopterygota</taxon>
        <taxon>Coleoptera</taxon>
        <taxon>Polyphaga</taxon>
        <taxon>Elateriformia</taxon>
        <taxon>Elateroidea</taxon>
        <taxon>Lampyridae</taxon>
        <taxon>Lampyrinae</taxon>
        <taxon>Pyrocoelia</taxon>
    </lineage>
</organism>
<feature type="transmembrane region" description="Helical" evidence="10">
    <location>
        <begin position="41"/>
        <end position="58"/>
    </location>
</feature>
<dbReference type="InterPro" id="IPR004117">
    <property type="entry name" value="7tm6_olfct_rcpt"/>
</dbReference>
<name>A0AAN7V862_9COLE</name>
<evidence type="ECO:0000256" key="4">
    <source>
        <dbReference type="ARBA" id="ARBA00022692"/>
    </source>
</evidence>
<comment type="caution">
    <text evidence="10">Lacks conserved residue(s) required for the propagation of feature annotation.</text>
</comment>
<keyword evidence="5 10" id="KW-0552">Olfaction</keyword>
<evidence type="ECO:0000256" key="9">
    <source>
        <dbReference type="ARBA" id="ARBA00023224"/>
    </source>
</evidence>
<evidence type="ECO:0000256" key="7">
    <source>
        <dbReference type="ARBA" id="ARBA00023136"/>
    </source>
</evidence>
<feature type="transmembrane region" description="Helical" evidence="10">
    <location>
        <begin position="179"/>
        <end position="204"/>
    </location>
</feature>
<keyword evidence="9 10" id="KW-0807">Transducer</keyword>
<reference evidence="11 12" key="1">
    <citation type="journal article" date="2024" name="Insects">
        <title>An Improved Chromosome-Level Genome Assembly of the Firefly Pyrocoelia pectoralis.</title>
        <authorList>
            <person name="Fu X."/>
            <person name="Meyer-Rochow V.B."/>
            <person name="Ballantyne L."/>
            <person name="Zhu X."/>
        </authorList>
    </citation>
    <scope>NUCLEOTIDE SEQUENCE [LARGE SCALE GENOMIC DNA]</scope>
    <source>
        <strain evidence="11">XCY_ONT2</strain>
    </source>
</reference>
<dbReference type="GO" id="GO:0005886">
    <property type="term" value="C:plasma membrane"/>
    <property type="evidence" value="ECO:0007669"/>
    <property type="project" value="UniProtKB-SubCell"/>
</dbReference>
<sequence>MAILVQDVDQQSKRNEFALHKILLNCLGVKFIHDKTEIRKLHVIMLIFVVASYSFIELWELIANIDDFDIVTNIILHLIGILCNIVILCSEQRKIQKILEEMQKIPKMENSILDKKNIVAIKYCFGPLYVVFILSAIFSMSTRLIFADRLKWALPFTQITIINVMESPTFEIIWFQQTLAFIVATCAYLICEVMITSVLAHLCIHQYHYQNLSNGIIFAFKENGGKQSIEQCIEGLIVRHVGVYDWSSQIQEAFSLIVFVVFGSDVLIICFSAFHASLFPLTDAQCVRDLGIAVSVAVKTLIVCYYGNEVTLESESLTTACFHAYVHIWNRNYHKALLMIIKKSQKPIKIAAGNFIPISLKTFIWIIRSSYSYFAVLRNRNDALPS</sequence>
<comment type="subcellular location">
    <subcellularLocation>
        <location evidence="1 10">Cell membrane</location>
        <topology evidence="1 10">Multi-pass membrane protein</topology>
    </subcellularLocation>
</comment>
<dbReference type="PANTHER" id="PTHR21137:SF35">
    <property type="entry name" value="ODORANT RECEPTOR 19A-RELATED"/>
    <property type="match status" value="1"/>
</dbReference>
<keyword evidence="6 10" id="KW-1133">Transmembrane helix</keyword>
<gene>
    <name evidence="11" type="ORF">RI129_012909</name>
</gene>
<dbReference type="GO" id="GO:0005549">
    <property type="term" value="F:odorant binding"/>
    <property type="evidence" value="ECO:0007669"/>
    <property type="project" value="InterPro"/>
</dbReference>
<feature type="transmembrane region" description="Helical" evidence="10">
    <location>
        <begin position="290"/>
        <end position="307"/>
    </location>
</feature>
<keyword evidence="4 10" id="KW-0812">Transmembrane</keyword>